<proteinExistence type="predicted"/>
<sequence length="246" mass="26187">MRRVFFLEITMSALFERAQKTQVLITDVPVTAAALAVASYLNLSCTIKQASFTAGQKQDIDVTVLCSDEQENVNGLPASSEMSLSGNFYRNPAQDALRDAYDNDTVYGFKIIFPSGNGYMFRAEVRQHTWDSQTNGVVAATFSLRLKGKPIPINATSTLVFDTDLQPTLGVTAGSALAMAVAASGGVLPYTYKWKKGSAVISGQETATFNKASAVAGDAGTYTCEVTDSGTPEQVITSATCTVTVN</sequence>
<dbReference type="InterPro" id="IPR036179">
    <property type="entry name" value="Ig-like_dom_sf"/>
</dbReference>
<dbReference type="InterPro" id="IPR013783">
    <property type="entry name" value="Ig-like_fold"/>
</dbReference>
<feature type="domain" description="Ig-like" evidence="1">
    <location>
        <begin position="152"/>
        <end position="237"/>
    </location>
</feature>
<reference evidence="2" key="1">
    <citation type="journal article" date="2021" name="Proc. Natl. Acad. Sci. U.S.A.">
        <title>A Catalog of Tens of Thousands of Viruses from Human Metagenomes Reveals Hidden Associations with Chronic Diseases.</title>
        <authorList>
            <person name="Tisza M.J."/>
            <person name="Buck C.B."/>
        </authorList>
    </citation>
    <scope>NUCLEOTIDE SEQUENCE</scope>
    <source>
        <strain evidence="2">CtdyF5</strain>
    </source>
</reference>
<dbReference type="SMART" id="SM00409">
    <property type="entry name" value="IG"/>
    <property type="match status" value="1"/>
</dbReference>
<dbReference type="SUPFAM" id="SSF48726">
    <property type="entry name" value="Immunoglobulin"/>
    <property type="match status" value="1"/>
</dbReference>
<evidence type="ECO:0000259" key="1">
    <source>
        <dbReference type="PROSITE" id="PS50835"/>
    </source>
</evidence>
<dbReference type="InterPro" id="IPR003599">
    <property type="entry name" value="Ig_sub"/>
</dbReference>
<name>A0A8S5U7M7_9CAUD</name>
<protein>
    <submittedName>
        <fullName evidence="2">Tail tube protein</fullName>
    </submittedName>
</protein>
<dbReference type="PROSITE" id="PS50835">
    <property type="entry name" value="IG_LIKE"/>
    <property type="match status" value="1"/>
</dbReference>
<accession>A0A8S5U7M7</accession>
<dbReference type="Pfam" id="PF13895">
    <property type="entry name" value="Ig_2"/>
    <property type="match status" value="1"/>
</dbReference>
<organism evidence="2">
    <name type="scientific">Myoviridae sp. ctdyF5</name>
    <dbReference type="NCBI Taxonomy" id="2825144"/>
    <lineage>
        <taxon>Viruses</taxon>
        <taxon>Duplodnaviria</taxon>
        <taxon>Heunggongvirae</taxon>
        <taxon>Uroviricota</taxon>
        <taxon>Caudoviricetes</taxon>
    </lineage>
</organism>
<dbReference type="EMBL" id="BK016029">
    <property type="protein sequence ID" value="DAF90426.1"/>
    <property type="molecule type" value="Genomic_DNA"/>
</dbReference>
<dbReference type="Gene3D" id="4.10.410.40">
    <property type="match status" value="1"/>
</dbReference>
<dbReference type="InterPro" id="IPR007110">
    <property type="entry name" value="Ig-like_dom"/>
</dbReference>
<dbReference type="Gene3D" id="2.60.40.10">
    <property type="entry name" value="Immunoglobulins"/>
    <property type="match status" value="1"/>
</dbReference>
<evidence type="ECO:0000313" key="2">
    <source>
        <dbReference type="EMBL" id="DAF90426.1"/>
    </source>
</evidence>